<accession>A0A1A8W7T5</accession>
<dbReference type="Proteomes" id="UP000078546">
    <property type="component" value="Unassembled WGS sequence"/>
</dbReference>
<name>A0A1A8W7T5_PLAOA</name>
<dbReference type="EMBL" id="FLQV01000281">
    <property type="protein sequence ID" value="SBS87744.1"/>
    <property type="molecule type" value="Genomic_DNA"/>
</dbReference>
<reference evidence="2" key="1">
    <citation type="submission" date="2016-05" db="EMBL/GenBank/DDBJ databases">
        <authorList>
            <person name="Naeem Raeece"/>
        </authorList>
    </citation>
    <scope>NUCLEOTIDE SEQUENCE [LARGE SCALE GENOMIC DNA]</scope>
</reference>
<evidence type="ECO:0008006" key="3">
    <source>
        <dbReference type="Google" id="ProtNLM"/>
    </source>
</evidence>
<proteinExistence type="predicted"/>
<gene>
    <name evidence="1" type="ORF">POVCU1_015180</name>
</gene>
<organism evidence="1 2">
    <name type="scientific">Plasmodium ovale curtisi</name>
    <dbReference type="NCBI Taxonomy" id="864141"/>
    <lineage>
        <taxon>Eukaryota</taxon>
        <taxon>Sar</taxon>
        <taxon>Alveolata</taxon>
        <taxon>Apicomplexa</taxon>
        <taxon>Aconoidasida</taxon>
        <taxon>Haemosporida</taxon>
        <taxon>Plasmodiidae</taxon>
        <taxon>Plasmodium</taxon>
        <taxon>Plasmodium (Plasmodium)</taxon>
    </lineage>
</organism>
<evidence type="ECO:0000313" key="2">
    <source>
        <dbReference type="Proteomes" id="UP000078546"/>
    </source>
</evidence>
<protein>
    <recommendedName>
        <fullName evidence="3">PIH1 domain-containing protein</fullName>
    </recommendedName>
</protein>
<sequence length="358" mass="41882">MDIKSAENIWDALNDLHKNDKQAYERFMQKHMGRMQQVKPIKPKYCFCISTEVEKVSIKTSANVYKEKICDYFVYVYHTNKIRKPILPEDFINNIDSIKFENVFISTCKIKGECSKDMYAEAVIHTIIYKNMNNVHFKNKVINRILEILYNSEKTIRSDILININSFRYIDLGYIPKTGHYLNPNCTDNNSEEVQETSLDETDIKFYNILNEKQNKSRNTAEEEKDKIKICDTSKSILNDIQSVKTTKRSIHTEVGKRSIPRQVQSYNYNIIDRFLHVVLTFSGISYADLEILKEGNNIDIYVSNRLDECMSLQFKENLSDNVKLIGKETLCTSALRLIKAYFNEKMLKLTLSVELLY</sequence>
<evidence type="ECO:0000313" key="1">
    <source>
        <dbReference type="EMBL" id="SBS87744.1"/>
    </source>
</evidence>
<dbReference type="AlphaFoldDB" id="A0A1A8W7T5"/>